<protein>
    <submittedName>
        <fullName evidence="1">Uncharacterized protein</fullName>
    </submittedName>
</protein>
<evidence type="ECO:0000313" key="2">
    <source>
        <dbReference type="Proteomes" id="UP001217089"/>
    </source>
</evidence>
<keyword evidence="2" id="KW-1185">Reference proteome</keyword>
<reference evidence="1 2" key="1">
    <citation type="submission" date="2022-12" db="EMBL/GenBank/DDBJ databases">
        <title>Chromosome-level genome of Tegillarca granosa.</title>
        <authorList>
            <person name="Kim J."/>
        </authorList>
    </citation>
    <scope>NUCLEOTIDE SEQUENCE [LARGE SCALE GENOMIC DNA]</scope>
    <source>
        <strain evidence="1">Teg-2019</strain>
        <tissue evidence="1">Adductor muscle</tissue>
    </source>
</reference>
<sequence>MVMVIPSRNVWKLPLILHSRWGKAHENPLGEMVKGIQKFCQSQNDQRRCCEIVLSELRRLYEETWLRRQTTLDI</sequence>
<name>A0ABQ9F8E3_TEGGR</name>
<dbReference type="EMBL" id="JARBDR010000342">
    <property type="protein sequence ID" value="KAJ8313604.1"/>
    <property type="molecule type" value="Genomic_DNA"/>
</dbReference>
<accession>A0ABQ9F8E3</accession>
<evidence type="ECO:0000313" key="1">
    <source>
        <dbReference type="EMBL" id="KAJ8313604.1"/>
    </source>
</evidence>
<proteinExistence type="predicted"/>
<gene>
    <name evidence="1" type="ORF">KUTeg_008165</name>
</gene>
<dbReference type="Proteomes" id="UP001217089">
    <property type="component" value="Unassembled WGS sequence"/>
</dbReference>
<organism evidence="1 2">
    <name type="scientific">Tegillarca granosa</name>
    <name type="common">Malaysian cockle</name>
    <name type="synonym">Anadara granosa</name>
    <dbReference type="NCBI Taxonomy" id="220873"/>
    <lineage>
        <taxon>Eukaryota</taxon>
        <taxon>Metazoa</taxon>
        <taxon>Spiralia</taxon>
        <taxon>Lophotrochozoa</taxon>
        <taxon>Mollusca</taxon>
        <taxon>Bivalvia</taxon>
        <taxon>Autobranchia</taxon>
        <taxon>Pteriomorphia</taxon>
        <taxon>Arcoida</taxon>
        <taxon>Arcoidea</taxon>
        <taxon>Arcidae</taxon>
        <taxon>Tegillarca</taxon>
    </lineage>
</organism>
<comment type="caution">
    <text evidence="1">The sequence shown here is derived from an EMBL/GenBank/DDBJ whole genome shotgun (WGS) entry which is preliminary data.</text>
</comment>